<evidence type="ECO:0000256" key="6">
    <source>
        <dbReference type="ARBA" id="ARBA00023136"/>
    </source>
</evidence>
<dbReference type="Gene3D" id="1.20.120.30">
    <property type="entry name" value="Aspartate receptor, ligand-binding domain"/>
    <property type="match status" value="1"/>
</dbReference>
<keyword evidence="14" id="KW-1185">Reference proteome</keyword>
<comment type="similarity">
    <text evidence="7">Belongs to the methyl-accepting chemotaxis (MCP) protein family.</text>
</comment>
<dbReference type="Proteomes" id="UP000001235">
    <property type="component" value="Chromosome"/>
</dbReference>
<dbReference type="GO" id="GO:0006935">
    <property type="term" value="P:chemotaxis"/>
    <property type="evidence" value="ECO:0007669"/>
    <property type="project" value="TreeGrafter"/>
</dbReference>
<comment type="subcellular location">
    <subcellularLocation>
        <location evidence="1">Cell membrane</location>
        <topology evidence="1">Multi-pass membrane protein</topology>
    </subcellularLocation>
</comment>
<dbReference type="SUPFAM" id="SSF158472">
    <property type="entry name" value="HAMP domain-like"/>
    <property type="match status" value="1"/>
</dbReference>
<dbReference type="STRING" id="395494.Galf_1314"/>
<evidence type="ECO:0000256" key="4">
    <source>
        <dbReference type="ARBA" id="ARBA00022692"/>
    </source>
</evidence>
<dbReference type="Gene3D" id="6.10.340.10">
    <property type="match status" value="1"/>
</dbReference>
<dbReference type="InterPro" id="IPR003660">
    <property type="entry name" value="HAMP_dom"/>
</dbReference>
<dbReference type="Gene3D" id="3.30.450.20">
    <property type="entry name" value="PAS domain"/>
    <property type="match status" value="2"/>
</dbReference>
<dbReference type="Pfam" id="PF00015">
    <property type="entry name" value="MCPsignal"/>
    <property type="match status" value="1"/>
</dbReference>
<feature type="transmembrane region" description="Helical" evidence="10">
    <location>
        <begin position="175"/>
        <end position="197"/>
    </location>
</feature>
<dbReference type="InterPro" id="IPR051310">
    <property type="entry name" value="MCP_chemotaxis"/>
</dbReference>
<feature type="domain" description="Methyl-accepting transducer" evidence="11">
    <location>
        <begin position="477"/>
        <end position="706"/>
    </location>
</feature>
<protein>
    <submittedName>
        <fullName evidence="13">Methyl-accepting chemotaxis sensory transducer with Cache sensor</fullName>
    </submittedName>
</protein>
<dbReference type="eggNOG" id="COG0840">
    <property type="taxonomic scope" value="Bacteria"/>
</dbReference>
<feature type="domain" description="HAMP" evidence="12">
    <location>
        <begin position="198"/>
        <end position="250"/>
    </location>
</feature>
<feature type="coiled-coil region" evidence="9">
    <location>
        <begin position="684"/>
        <end position="715"/>
    </location>
</feature>
<dbReference type="PROSITE" id="PS50111">
    <property type="entry name" value="CHEMOTAXIS_TRANSDUC_2"/>
    <property type="match status" value="1"/>
</dbReference>
<dbReference type="InterPro" id="IPR025991">
    <property type="entry name" value="Chemoreceptor_zinc-bind_dom"/>
</dbReference>
<dbReference type="InterPro" id="IPR004089">
    <property type="entry name" value="MCPsignal_dom"/>
</dbReference>
<dbReference type="Gene3D" id="1.10.287.950">
    <property type="entry name" value="Methyl-accepting chemotaxis protein"/>
    <property type="match status" value="1"/>
</dbReference>
<sequence>MNGLAILALLLVAMVALLSERNTLTDDRQRATRYAVETAWGMVETLGKSAASGEISIEQAQSRAIAQLKAMRYDGKEYFWVNDMQPRMVMHPTKPELDGKDLSASKDPNGKFLFLDMISVVKKDGAGFVNYEWPRPGSEKPVPKISYVKGYQPWNWVIGSGVYVDDIDAAVTTHAWQLALIVFLIGGAMTAASSLMARNITRRISIAAALANEVSHGRYDNSIIADGKDEITDLLRSLSTMQIKLLERFEAEQRSAHEMSRLKCALDNVSMCVRVADNDGKVIYINNALNDTLHRYEEAFQQENSSFIADKVLGGSIGVFYADPQAAIERLRNLRSTVHTRLKLGGRQYDVVTTPVVSSDGERLGTVGQWLDLTDQIKAEVEVSAIVEAAAKGDFSGRITVEGKVGFFLQLAESINGLMQTSEVGLNEVVRVLGALAQYDLNETIDGDYQGTFAQLKDDSNATVGQLTEIISRIKEAAETINVAAGEIAVGNTDLSQRTEEQASSLQETASSMEELTSTVRQNAANARQANQLAVGASAIAVRGGEVVGQVVHTMSSISESSKRIVDIISVIDGIAFQTNILALNAAVEAARAGEQGRGFAVVATEVRNLAKRSAVAAKEIKDLIGDSVHKVQAGTELVDQAGKTMEEVQGAVKRVTDIMAEISAASAEQSTGIDQVNLAITQMDNMTQQNAALVEQAAAAAESMEEQAEQLTVMMATFKLGNPKKSLVTSAPRLVSPSAFSFGDGINAHIKWKTRLVDYIKGNSQEELEVAKVSCDDKCDLGKWLYGPATSYAQMQEYRDLKHSHAEFHRSVGVIVQCVHDKQLDEATKKLGGEFFQLSNQTIRSIKALQARVTGTNAPKLLK</sequence>
<evidence type="ECO:0000256" key="7">
    <source>
        <dbReference type="ARBA" id="ARBA00029447"/>
    </source>
</evidence>
<feature type="domain" description="HAMP" evidence="12">
    <location>
        <begin position="426"/>
        <end position="472"/>
    </location>
</feature>
<evidence type="ECO:0000313" key="13">
    <source>
        <dbReference type="EMBL" id="ADL55340.1"/>
    </source>
</evidence>
<keyword evidence="3" id="KW-0488">Methylation</keyword>
<dbReference type="SUPFAM" id="SSF58104">
    <property type="entry name" value="Methyl-accepting chemotaxis protein (MCP) signaling domain"/>
    <property type="match status" value="1"/>
</dbReference>
<keyword evidence="5 10" id="KW-1133">Transmembrane helix</keyword>
<evidence type="ECO:0000256" key="9">
    <source>
        <dbReference type="SAM" id="Coils"/>
    </source>
</evidence>
<dbReference type="GO" id="GO:0007165">
    <property type="term" value="P:signal transduction"/>
    <property type="evidence" value="ECO:0007669"/>
    <property type="project" value="UniProtKB-KW"/>
</dbReference>
<dbReference type="GO" id="GO:0004888">
    <property type="term" value="F:transmembrane signaling receptor activity"/>
    <property type="evidence" value="ECO:0007669"/>
    <property type="project" value="TreeGrafter"/>
</dbReference>
<keyword evidence="4 10" id="KW-0812">Transmembrane</keyword>
<keyword evidence="8" id="KW-0807">Transducer</keyword>
<gene>
    <name evidence="13" type="ordered locus">Galf_1314</name>
</gene>
<dbReference type="eggNOG" id="COG5002">
    <property type="taxonomic scope" value="Bacteria"/>
</dbReference>
<dbReference type="SUPFAM" id="SSF55785">
    <property type="entry name" value="PYP-like sensor domain (PAS domain)"/>
    <property type="match status" value="1"/>
</dbReference>
<evidence type="ECO:0000259" key="12">
    <source>
        <dbReference type="PROSITE" id="PS50885"/>
    </source>
</evidence>
<dbReference type="Pfam" id="PF00672">
    <property type="entry name" value="HAMP"/>
    <property type="match status" value="1"/>
</dbReference>
<dbReference type="HOGENOM" id="CLU_000445_107_21_4"/>
<dbReference type="eggNOG" id="COG4564">
    <property type="taxonomic scope" value="Bacteria"/>
</dbReference>
<evidence type="ECO:0000256" key="1">
    <source>
        <dbReference type="ARBA" id="ARBA00004651"/>
    </source>
</evidence>
<evidence type="ECO:0000256" key="3">
    <source>
        <dbReference type="ARBA" id="ARBA00022481"/>
    </source>
</evidence>
<dbReference type="FunFam" id="1.10.287.950:FF:000001">
    <property type="entry name" value="Methyl-accepting chemotaxis sensory transducer"/>
    <property type="match status" value="1"/>
</dbReference>
<dbReference type="AlphaFoldDB" id="D9SFP3"/>
<dbReference type="Pfam" id="PF13682">
    <property type="entry name" value="CZB"/>
    <property type="match status" value="1"/>
</dbReference>
<dbReference type="PANTHER" id="PTHR43531:SF14">
    <property type="entry name" value="METHYL-ACCEPTING CHEMOTAXIS PROTEIN I-RELATED"/>
    <property type="match status" value="1"/>
</dbReference>
<evidence type="ECO:0000256" key="8">
    <source>
        <dbReference type="PROSITE-ProRule" id="PRU00284"/>
    </source>
</evidence>
<dbReference type="PANTHER" id="PTHR43531">
    <property type="entry name" value="PROTEIN ICFG"/>
    <property type="match status" value="1"/>
</dbReference>
<keyword evidence="6 10" id="KW-0472">Membrane</keyword>
<dbReference type="SMART" id="SM00304">
    <property type="entry name" value="HAMP"/>
    <property type="match status" value="3"/>
</dbReference>
<name>D9SFP3_GALCS</name>
<organism evidence="13 14">
    <name type="scientific">Gallionella capsiferriformans (strain ES-2)</name>
    <name type="common">Gallionella ferruginea capsiferriformans (strain ES-2)</name>
    <dbReference type="NCBI Taxonomy" id="395494"/>
    <lineage>
        <taxon>Bacteria</taxon>
        <taxon>Pseudomonadati</taxon>
        <taxon>Pseudomonadota</taxon>
        <taxon>Betaproteobacteria</taxon>
        <taxon>Nitrosomonadales</taxon>
        <taxon>Gallionellaceae</taxon>
        <taxon>Gallionella</taxon>
    </lineage>
</organism>
<dbReference type="InterPro" id="IPR035965">
    <property type="entry name" value="PAS-like_dom_sf"/>
</dbReference>
<dbReference type="SMART" id="SM00283">
    <property type="entry name" value="MA"/>
    <property type="match status" value="1"/>
</dbReference>
<dbReference type="Pfam" id="PF17200">
    <property type="entry name" value="sCache_2"/>
    <property type="match status" value="1"/>
</dbReference>
<evidence type="ECO:0000313" key="14">
    <source>
        <dbReference type="Proteomes" id="UP000001235"/>
    </source>
</evidence>
<dbReference type="Pfam" id="PF18947">
    <property type="entry name" value="HAMP_2"/>
    <property type="match status" value="1"/>
</dbReference>
<dbReference type="InterPro" id="IPR033480">
    <property type="entry name" value="sCache_2"/>
</dbReference>
<evidence type="ECO:0000256" key="2">
    <source>
        <dbReference type="ARBA" id="ARBA00022475"/>
    </source>
</evidence>
<dbReference type="GO" id="GO:0005886">
    <property type="term" value="C:plasma membrane"/>
    <property type="evidence" value="ECO:0007669"/>
    <property type="project" value="UniProtKB-SubCell"/>
</dbReference>
<keyword evidence="2" id="KW-1003">Cell membrane</keyword>
<evidence type="ECO:0000256" key="5">
    <source>
        <dbReference type="ARBA" id="ARBA00022989"/>
    </source>
</evidence>
<evidence type="ECO:0000256" key="10">
    <source>
        <dbReference type="SAM" id="Phobius"/>
    </source>
</evidence>
<accession>D9SFP3</accession>
<dbReference type="CDD" id="cd11386">
    <property type="entry name" value="MCP_signal"/>
    <property type="match status" value="1"/>
</dbReference>
<proteinExistence type="inferred from homology"/>
<dbReference type="SMART" id="SM01049">
    <property type="entry name" value="Cache_2"/>
    <property type="match status" value="1"/>
</dbReference>
<keyword evidence="9" id="KW-0175">Coiled coil</keyword>
<reference evidence="13 14" key="1">
    <citation type="submission" date="2010-08" db="EMBL/GenBank/DDBJ databases">
        <title>Complete sequence of Gallionella capsiferriformans ES-2.</title>
        <authorList>
            <consortium name="US DOE Joint Genome Institute"/>
            <person name="Lucas S."/>
            <person name="Copeland A."/>
            <person name="Lapidus A."/>
            <person name="Cheng J.-F."/>
            <person name="Bruce D."/>
            <person name="Goodwin L."/>
            <person name="Pitluck S."/>
            <person name="Chertkov O."/>
            <person name="Davenport K.W."/>
            <person name="Detter J.C."/>
            <person name="Han C."/>
            <person name="Tapia R."/>
            <person name="Land M."/>
            <person name="Hauser L."/>
            <person name="Chang Y.-J."/>
            <person name="Jeffries C."/>
            <person name="Kyrpides N."/>
            <person name="Ivanova N."/>
            <person name="Mikhailova N."/>
            <person name="Shelobolina E.S."/>
            <person name="Picardal F."/>
            <person name="Roden E."/>
            <person name="Emerson D."/>
            <person name="Woyke T."/>
        </authorList>
    </citation>
    <scope>NUCLEOTIDE SEQUENCE [LARGE SCALE GENOMIC DNA]</scope>
    <source>
        <strain evidence="13 14">ES-2</strain>
    </source>
</reference>
<evidence type="ECO:0000259" key="11">
    <source>
        <dbReference type="PROSITE" id="PS50111"/>
    </source>
</evidence>
<dbReference type="KEGG" id="gca:Galf_1314"/>
<dbReference type="PROSITE" id="PS50885">
    <property type="entry name" value="HAMP"/>
    <property type="match status" value="2"/>
</dbReference>
<dbReference type="EMBL" id="CP002159">
    <property type="protein sequence ID" value="ADL55340.1"/>
    <property type="molecule type" value="Genomic_DNA"/>
</dbReference>